<evidence type="ECO:0000313" key="3">
    <source>
        <dbReference type="Proteomes" id="UP000886751"/>
    </source>
</evidence>
<proteinExistence type="predicted"/>
<sequence length="122" mass="13708">MRIERRNYSRWYTSAPQPGEPPQQAAGAAQADADTHKRFRQLVPRLLFMAERAEVDIVIEEDLQTLTGHVMLEAGELILFPVGDEESFSALAELIALAGGAAFDARRERCRVEVWVDLARRA</sequence>
<gene>
    <name evidence="2" type="ORF">H9846_05630</name>
</gene>
<reference evidence="2" key="1">
    <citation type="journal article" date="2021" name="PeerJ">
        <title>Extensive microbial diversity within the chicken gut microbiome revealed by metagenomics and culture.</title>
        <authorList>
            <person name="Gilroy R."/>
            <person name="Ravi A."/>
            <person name="Getino M."/>
            <person name="Pursley I."/>
            <person name="Horton D.L."/>
            <person name="Alikhan N.F."/>
            <person name="Baker D."/>
            <person name="Gharbi K."/>
            <person name="Hall N."/>
            <person name="Watson M."/>
            <person name="Adriaenssens E.M."/>
            <person name="Foster-Nyarko E."/>
            <person name="Jarju S."/>
            <person name="Secka A."/>
            <person name="Antonio M."/>
            <person name="Oren A."/>
            <person name="Chaudhuri R.R."/>
            <person name="La Ragione R."/>
            <person name="Hildebrand F."/>
            <person name="Pallen M.J."/>
        </authorList>
    </citation>
    <scope>NUCLEOTIDE SEQUENCE</scope>
    <source>
        <strain evidence="2">ChiHecec2B26-7398</strain>
    </source>
</reference>
<accession>A0A9D1Y0H6</accession>
<evidence type="ECO:0000256" key="1">
    <source>
        <dbReference type="SAM" id="MobiDB-lite"/>
    </source>
</evidence>
<feature type="compositionally biased region" description="Low complexity" evidence="1">
    <location>
        <begin position="22"/>
        <end position="31"/>
    </location>
</feature>
<name>A0A9D1Y0H6_9FIRM</name>
<evidence type="ECO:0000313" key="2">
    <source>
        <dbReference type="EMBL" id="HIX94918.1"/>
    </source>
</evidence>
<dbReference type="Proteomes" id="UP000886751">
    <property type="component" value="Unassembled WGS sequence"/>
</dbReference>
<dbReference type="AlphaFoldDB" id="A0A9D1Y0H6"/>
<comment type="caution">
    <text evidence="2">The sequence shown here is derived from an EMBL/GenBank/DDBJ whole genome shotgun (WGS) entry which is preliminary data.</text>
</comment>
<protein>
    <submittedName>
        <fullName evidence="2">Uncharacterized protein</fullName>
    </submittedName>
</protein>
<organism evidence="2 3">
    <name type="scientific">Candidatus Gemmiger excrementipullorum</name>
    <dbReference type="NCBI Taxonomy" id="2838610"/>
    <lineage>
        <taxon>Bacteria</taxon>
        <taxon>Bacillati</taxon>
        <taxon>Bacillota</taxon>
        <taxon>Clostridia</taxon>
        <taxon>Eubacteriales</taxon>
        <taxon>Gemmiger</taxon>
    </lineage>
</organism>
<dbReference type="EMBL" id="DXEI01000083">
    <property type="protein sequence ID" value="HIX94918.1"/>
    <property type="molecule type" value="Genomic_DNA"/>
</dbReference>
<reference evidence="2" key="2">
    <citation type="submission" date="2021-04" db="EMBL/GenBank/DDBJ databases">
        <authorList>
            <person name="Gilroy R."/>
        </authorList>
    </citation>
    <scope>NUCLEOTIDE SEQUENCE</scope>
    <source>
        <strain evidence="2">ChiHecec2B26-7398</strain>
    </source>
</reference>
<feature type="region of interest" description="Disordered" evidence="1">
    <location>
        <begin position="1"/>
        <end position="31"/>
    </location>
</feature>